<dbReference type="InterPro" id="IPR038532">
    <property type="entry name" value="NDUFS4-like_sf"/>
</dbReference>
<organism evidence="7">
    <name type="scientific">uncultured Alphaproteobacteria bacterium</name>
    <dbReference type="NCBI Taxonomy" id="91750"/>
    <lineage>
        <taxon>Bacteria</taxon>
        <taxon>Pseudomonadati</taxon>
        <taxon>Pseudomonadota</taxon>
        <taxon>Alphaproteobacteria</taxon>
        <taxon>environmental samples</taxon>
    </lineage>
</organism>
<evidence type="ECO:0000256" key="5">
    <source>
        <dbReference type="ARBA" id="ARBA00022982"/>
    </source>
</evidence>
<keyword evidence="6" id="KW-0472">Membrane</keyword>
<dbReference type="EMBL" id="FLUO01000001">
    <property type="protein sequence ID" value="SBV92064.1"/>
    <property type="molecule type" value="Genomic_DNA"/>
</dbReference>
<proteinExistence type="predicted"/>
<reference evidence="7" key="1">
    <citation type="submission" date="2016-04" db="EMBL/GenBank/DDBJ databases">
        <authorList>
            <person name="Evans L.H."/>
            <person name="Alamgir A."/>
            <person name="Owens N."/>
            <person name="Weber N.D."/>
            <person name="Virtaneva K."/>
            <person name="Barbian K."/>
            <person name="Babar A."/>
            <person name="Rosenke K."/>
        </authorList>
    </citation>
    <scope>NUCLEOTIDE SEQUENCE</scope>
    <source>
        <strain evidence="7">86</strain>
    </source>
</reference>
<evidence type="ECO:0000256" key="6">
    <source>
        <dbReference type="ARBA" id="ARBA00023136"/>
    </source>
</evidence>
<keyword evidence="7" id="KW-0560">Oxidoreductase</keyword>
<keyword evidence="4" id="KW-0809">Transit peptide</keyword>
<name>A0A212IY70_9PROT</name>
<keyword evidence="7" id="KW-0830">Ubiquinone</keyword>
<keyword evidence="2" id="KW-0813">Transport</keyword>
<dbReference type="GO" id="GO:0016491">
    <property type="term" value="F:oxidoreductase activity"/>
    <property type="evidence" value="ECO:0007669"/>
    <property type="project" value="UniProtKB-KW"/>
</dbReference>
<dbReference type="Pfam" id="PF04800">
    <property type="entry name" value="NDUS4"/>
    <property type="match status" value="1"/>
</dbReference>
<sequence>MAKARIFKPARNAMQSGRANVAGWVLEFEPSERREVDPLVGWVGSGDTLQQLKLRFDTREEAIAYAEREGIAYVIEEPKPRRLVPNNYADNFAASKWS</sequence>
<evidence type="ECO:0000256" key="2">
    <source>
        <dbReference type="ARBA" id="ARBA00022448"/>
    </source>
</evidence>
<protein>
    <submittedName>
        <fullName evidence="7">Putative NADH dehydrogenase (Ubiquinone) Fe-S protein 4 (18kD) (NADH-coenzyme Q reductase) (NduFs4)</fullName>
        <ecNumber evidence="7">1.6.5.3</ecNumber>
    </submittedName>
</protein>
<keyword evidence="3" id="KW-0679">Respiratory chain</keyword>
<dbReference type="PANTHER" id="PTHR12219">
    <property type="entry name" value="NADH-UBIQUINONE OXIDOREDUCTASE"/>
    <property type="match status" value="1"/>
</dbReference>
<gene>
    <name evidence="7" type="ORF">KL86APRO_10204</name>
</gene>
<dbReference type="InterPro" id="IPR006885">
    <property type="entry name" value="NADH_UbQ_FeS_4_mit-like"/>
</dbReference>
<comment type="subcellular location">
    <subcellularLocation>
        <location evidence="1">Membrane</location>
    </subcellularLocation>
</comment>
<evidence type="ECO:0000256" key="4">
    <source>
        <dbReference type="ARBA" id="ARBA00022946"/>
    </source>
</evidence>
<dbReference type="Gene3D" id="3.30.160.190">
    <property type="entry name" value="atu1810 like domain"/>
    <property type="match status" value="1"/>
</dbReference>
<evidence type="ECO:0000256" key="1">
    <source>
        <dbReference type="ARBA" id="ARBA00004370"/>
    </source>
</evidence>
<evidence type="ECO:0000313" key="7">
    <source>
        <dbReference type="EMBL" id="SBV92064.1"/>
    </source>
</evidence>
<keyword evidence="5" id="KW-0249">Electron transport</keyword>
<dbReference type="GO" id="GO:0022900">
    <property type="term" value="P:electron transport chain"/>
    <property type="evidence" value="ECO:0007669"/>
    <property type="project" value="InterPro"/>
</dbReference>
<accession>A0A212IY70</accession>
<dbReference type="GO" id="GO:0016020">
    <property type="term" value="C:membrane"/>
    <property type="evidence" value="ECO:0007669"/>
    <property type="project" value="UniProtKB-SubCell"/>
</dbReference>
<dbReference type="PANTHER" id="PTHR12219:SF8">
    <property type="entry name" value="NADH DEHYDROGENASE [UBIQUINONE] IRON-SULFUR PROTEIN 4, MITOCHONDRIAL"/>
    <property type="match status" value="1"/>
</dbReference>
<dbReference type="EC" id="1.6.5.3" evidence="7"/>
<evidence type="ECO:0000256" key="3">
    <source>
        <dbReference type="ARBA" id="ARBA00022660"/>
    </source>
</evidence>
<dbReference type="AlphaFoldDB" id="A0A212IY70"/>